<evidence type="ECO:0000256" key="2">
    <source>
        <dbReference type="PIRSR" id="PIRSR640198-2"/>
    </source>
</evidence>
<keyword evidence="2" id="KW-0067">ATP-binding</keyword>
<dbReference type="PANTHER" id="PTHR13504">
    <property type="entry name" value="FIDO DOMAIN-CONTAINING PROTEIN DDB_G0283145"/>
    <property type="match status" value="1"/>
</dbReference>
<dbReference type="PROSITE" id="PS51459">
    <property type="entry name" value="FIDO"/>
    <property type="match status" value="1"/>
</dbReference>
<dbReference type="Gene3D" id="1.10.10.10">
    <property type="entry name" value="Winged helix-like DNA-binding domain superfamily/Winged helix DNA-binding domain"/>
    <property type="match status" value="1"/>
</dbReference>
<evidence type="ECO:0000256" key="3">
    <source>
        <dbReference type="PIRSR" id="PIRSR640198-3"/>
    </source>
</evidence>
<comment type="caution">
    <text evidence="6">The sequence shown here is derived from an EMBL/GenBank/DDBJ whole genome shotgun (WGS) entry which is preliminary data.</text>
</comment>
<dbReference type="Gene3D" id="1.10.3290.10">
    <property type="entry name" value="Fido-like domain"/>
    <property type="match status" value="1"/>
</dbReference>
<gene>
    <name evidence="6" type="ORF">A3B56_02100</name>
</gene>
<feature type="domain" description="Fido" evidence="5">
    <location>
        <begin position="103"/>
        <end position="255"/>
    </location>
</feature>
<dbReference type="Pfam" id="PF02661">
    <property type="entry name" value="Fic"/>
    <property type="match status" value="1"/>
</dbReference>
<evidence type="ECO:0000256" key="1">
    <source>
        <dbReference type="PIRSR" id="PIRSR640198-1"/>
    </source>
</evidence>
<evidence type="ECO:0000313" key="6">
    <source>
        <dbReference type="EMBL" id="OGK53909.1"/>
    </source>
</evidence>
<proteinExistence type="predicted"/>
<name>A0A1F7JE72_9BACT</name>
<accession>A0A1F7JE72</accession>
<evidence type="ECO:0000259" key="5">
    <source>
        <dbReference type="PROSITE" id="PS51459"/>
    </source>
</evidence>
<keyword evidence="2" id="KW-0547">Nucleotide-binding</keyword>
<evidence type="ECO:0000256" key="4">
    <source>
        <dbReference type="SAM" id="Coils"/>
    </source>
</evidence>
<reference evidence="6 7" key="1">
    <citation type="journal article" date="2016" name="Nat. Commun.">
        <title>Thousands of microbial genomes shed light on interconnected biogeochemical processes in an aquifer system.</title>
        <authorList>
            <person name="Anantharaman K."/>
            <person name="Brown C.T."/>
            <person name="Hug L.A."/>
            <person name="Sharon I."/>
            <person name="Castelle C.J."/>
            <person name="Probst A.J."/>
            <person name="Thomas B.C."/>
            <person name="Singh A."/>
            <person name="Wilkins M.J."/>
            <person name="Karaoz U."/>
            <person name="Brodie E.L."/>
            <person name="Williams K.H."/>
            <person name="Hubbard S.S."/>
            <person name="Banfield J.F."/>
        </authorList>
    </citation>
    <scope>NUCLEOTIDE SEQUENCE [LARGE SCALE GENOMIC DNA]</scope>
</reference>
<dbReference type="AlphaFoldDB" id="A0A1F7JE72"/>
<feature type="coiled-coil region" evidence="4">
    <location>
        <begin position="75"/>
        <end position="102"/>
    </location>
</feature>
<dbReference type="InterPro" id="IPR036597">
    <property type="entry name" value="Fido-like_dom_sf"/>
</dbReference>
<feature type="binding site" evidence="2">
    <location>
        <begin position="192"/>
        <end position="199"/>
    </location>
    <ligand>
        <name>ATP</name>
        <dbReference type="ChEBI" id="CHEBI:30616"/>
    </ligand>
</feature>
<dbReference type="InterPro" id="IPR003812">
    <property type="entry name" value="Fido"/>
</dbReference>
<evidence type="ECO:0000313" key="7">
    <source>
        <dbReference type="Proteomes" id="UP000178486"/>
    </source>
</evidence>
<dbReference type="InterPro" id="IPR036388">
    <property type="entry name" value="WH-like_DNA-bd_sf"/>
</dbReference>
<keyword evidence="4" id="KW-0175">Coiled coil</keyword>
<dbReference type="InterPro" id="IPR040198">
    <property type="entry name" value="Fido_containing"/>
</dbReference>
<dbReference type="EMBL" id="MGAU01000045">
    <property type="protein sequence ID" value="OGK53909.1"/>
    <property type="molecule type" value="Genomic_DNA"/>
</dbReference>
<feature type="active site" evidence="1">
    <location>
        <position position="188"/>
    </location>
</feature>
<organism evidence="6 7">
    <name type="scientific">Candidatus Roizmanbacteria bacterium RIFCSPLOWO2_01_FULL_45_11</name>
    <dbReference type="NCBI Taxonomy" id="1802070"/>
    <lineage>
        <taxon>Bacteria</taxon>
        <taxon>Candidatus Roizmaniibacteriota</taxon>
    </lineage>
</organism>
<dbReference type="Proteomes" id="UP000178486">
    <property type="component" value="Unassembled WGS sequence"/>
</dbReference>
<dbReference type="PANTHER" id="PTHR13504:SF38">
    <property type="entry name" value="FIDO DOMAIN-CONTAINING PROTEIN"/>
    <property type="match status" value="1"/>
</dbReference>
<dbReference type="GO" id="GO:0005524">
    <property type="term" value="F:ATP binding"/>
    <property type="evidence" value="ECO:0007669"/>
    <property type="project" value="UniProtKB-KW"/>
</dbReference>
<protein>
    <recommendedName>
        <fullName evidence="5">Fido domain-containing protein</fullName>
    </recommendedName>
</protein>
<feature type="site" description="Important for autoinhibition of adenylyltransferase activity" evidence="3">
    <location>
        <position position="55"/>
    </location>
</feature>
<sequence>MFTPRYTITDRLLANIKRIYALISQLNARRFPHVVLLELEQTARAVSTYASTSIEGNPLPLTEVKKILKSKPAHIRTSEQEVVNYNEALKILQEQLTNTSLKPSINLIRSIQKRVTEKLLPSYESGYLRQKPVVVHDPRTGTVIYLPPDAQDVQPLMHDLIAYVNTSQHVVDPLILSGIFHKQMVIIHPFIDGNGRTTRLATKVLLATMGLNTFNLFSFENYYNNNVTNYFQAVGEQGNYYELVDTIDFTFWLEYFTDGIIDELLRVQKLLPEIALSPKTELQPYHLALLEHMRNKGFIADHDYAELTDRSKATRTLDFQKLLDLQLIERKGKGKATYYVVAEK</sequence>
<dbReference type="SUPFAM" id="SSF140931">
    <property type="entry name" value="Fic-like"/>
    <property type="match status" value="1"/>
</dbReference>